<keyword evidence="2 6" id="KW-0274">FAD</keyword>
<keyword evidence="4" id="KW-1015">Disulfide bond</keyword>
<reference evidence="9" key="1">
    <citation type="submission" date="2015-07" db="EMBL/GenBank/DDBJ databases">
        <title>Draft Genome Sequences of Anaerolinea thermolimosa IMO-1, Bellilinea caldifistulae GOMI-1, Leptolinea tardivitalis YMTK-2, Levilinea saccharolytica KIBI-1,Longilinea arvoryzae KOME-1, Previously Described as Members of the Anaerolineaceae (Chloroflexi).</title>
        <authorList>
            <person name="Sekiguchi Y."/>
            <person name="Ohashi A."/>
            <person name="Matsuura N."/>
            <person name="Tourlousse M.D."/>
        </authorList>
    </citation>
    <scope>NUCLEOTIDE SEQUENCE [LARGE SCALE GENOMIC DNA]</scope>
    <source>
        <strain evidence="9">KOME-1</strain>
    </source>
</reference>
<dbReference type="AlphaFoldDB" id="A0A0S7BAI5"/>
<dbReference type="InterPro" id="IPR023753">
    <property type="entry name" value="FAD/NAD-binding_dom"/>
</dbReference>
<dbReference type="Gene3D" id="3.50.50.60">
    <property type="entry name" value="FAD/NAD(P)-binding domain"/>
    <property type="match status" value="2"/>
</dbReference>
<evidence type="ECO:0000313" key="10">
    <source>
        <dbReference type="Proteomes" id="UP000055060"/>
    </source>
</evidence>
<dbReference type="Pfam" id="PF07992">
    <property type="entry name" value="Pyr_redox_2"/>
    <property type="match status" value="1"/>
</dbReference>
<dbReference type="NCBIfam" id="TIGR01292">
    <property type="entry name" value="TRX_reduct"/>
    <property type="match status" value="1"/>
</dbReference>
<evidence type="ECO:0000313" key="9">
    <source>
        <dbReference type="EMBL" id="GAP14462.1"/>
    </source>
</evidence>
<dbReference type="EC" id="1.8.1.9" evidence="6"/>
<evidence type="ECO:0000259" key="8">
    <source>
        <dbReference type="Pfam" id="PF07992"/>
    </source>
</evidence>
<evidence type="ECO:0000256" key="5">
    <source>
        <dbReference type="ARBA" id="ARBA00023284"/>
    </source>
</evidence>
<dbReference type="RefSeq" id="WP_083522506.1">
    <property type="nucleotide sequence ID" value="NZ_DF967972.1"/>
</dbReference>
<accession>A0A0S7BAI5</accession>
<dbReference type="PROSITE" id="PS00573">
    <property type="entry name" value="PYRIDINE_REDOX_2"/>
    <property type="match status" value="1"/>
</dbReference>
<feature type="domain" description="FAD/NAD(P)-binding" evidence="8">
    <location>
        <begin position="22"/>
        <end position="308"/>
    </location>
</feature>
<dbReference type="InterPro" id="IPR050097">
    <property type="entry name" value="Ferredoxin-NADP_redctase_2"/>
</dbReference>
<dbReference type="PANTHER" id="PTHR48105">
    <property type="entry name" value="THIOREDOXIN REDUCTASE 1-RELATED-RELATED"/>
    <property type="match status" value="1"/>
</dbReference>
<protein>
    <recommendedName>
        <fullName evidence="6">Thioredoxin reductase</fullName>
        <ecNumber evidence="6">1.8.1.9</ecNumber>
    </recommendedName>
</protein>
<dbReference type="GO" id="GO:0019430">
    <property type="term" value="P:removal of superoxide radicals"/>
    <property type="evidence" value="ECO:0007669"/>
    <property type="project" value="UniProtKB-UniRule"/>
</dbReference>
<organism evidence="9">
    <name type="scientific">Longilinea arvoryzae</name>
    <dbReference type="NCBI Taxonomy" id="360412"/>
    <lineage>
        <taxon>Bacteria</taxon>
        <taxon>Bacillati</taxon>
        <taxon>Chloroflexota</taxon>
        <taxon>Anaerolineae</taxon>
        <taxon>Anaerolineales</taxon>
        <taxon>Anaerolineaceae</taxon>
        <taxon>Longilinea</taxon>
    </lineage>
</organism>
<evidence type="ECO:0000256" key="6">
    <source>
        <dbReference type="RuleBase" id="RU003880"/>
    </source>
</evidence>
<evidence type="ECO:0000256" key="3">
    <source>
        <dbReference type="ARBA" id="ARBA00023002"/>
    </source>
</evidence>
<dbReference type="InterPro" id="IPR036188">
    <property type="entry name" value="FAD/NAD-bd_sf"/>
</dbReference>
<sequence length="325" mass="35150">MELKLTDMPAVAESSEEMEHVKVLVLGAGPAGMSAALYAARAELNPVVLTGNELGGQASLTFSIENYPGFPEGVGGGELGDLFKKQAERFGARFEFDLASEVDLSSRPFHVKTYSREYLADSLIIATGASPNHLNVPREEELTGRGVSYCATCDGWFFKDKKVVVVGGGDSALEEAVFLTRYVKSVTIIHRRDAFRAGAILQHRARENAKIDFLLESVVTEIVGEEKVSGVKVKNVKTGEISNVETDGIFIFIGHTPNTELFKGQLEMDPKGIIVSDALMHTSVPGVFAAGEVMDKTYRQVVTSAGMGAAAAIEATRFLEREEVR</sequence>
<dbReference type="GO" id="GO:0005737">
    <property type="term" value="C:cytoplasm"/>
    <property type="evidence" value="ECO:0007669"/>
    <property type="project" value="InterPro"/>
</dbReference>
<proteinExistence type="inferred from homology"/>
<dbReference type="STRING" id="360412.LARV_02231"/>
<comment type="catalytic activity">
    <reaction evidence="6">
        <text>[thioredoxin]-dithiol + NADP(+) = [thioredoxin]-disulfide + NADPH + H(+)</text>
        <dbReference type="Rhea" id="RHEA:20345"/>
        <dbReference type="Rhea" id="RHEA-COMP:10698"/>
        <dbReference type="Rhea" id="RHEA-COMP:10700"/>
        <dbReference type="ChEBI" id="CHEBI:15378"/>
        <dbReference type="ChEBI" id="CHEBI:29950"/>
        <dbReference type="ChEBI" id="CHEBI:50058"/>
        <dbReference type="ChEBI" id="CHEBI:57783"/>
        <dbReference type="ChEBI" id="CHEBI:58349"/>
        <dbReference type="EC" id="1.8.1.9"/>
    </reaction>
</comment>
<keyword evidence="1 6" id="KW-0285">Flavoprotein</keyword>
<keyword evidence="3 6" id="KW-0560">Oxidoreductase</keyword>
<name>A0A0S7BAI5_9CHLR</name>
<evidence type="ECO:0000256" key="1">
    <source>
        <dbReference type="ARBA" id="ARBA00022630"/>
    </source>
</evidence>
<keyword evidence="7" id="KW-0521">NADP</keyword>
<comment type="cofactor">
    <cofactor evidence="7">
        <name>FAD</name>
        <dbReference type="ChEBI" id="CHEBI:57692"/>
    </cofactor>
    <text evidence="7">Binds 1 FAD per subunit.</text>
</comment>
<dbReference type="InterPro" id="IPR008255">
    <property type="entry name" value="Pyr_nucl-diS_OxRdtase_2_AS"/>
</dbReference>
<evidence type="ECO:0000256" key="4">
    <source>
        <dbReference type="ARBA" id="ARBA00023157"/>
    </source>
</evidence>
<dbReference type="PRINTS" id="PR00368">
    <property type="entry name" value="FADPNR"/>
</dbReference>
<dbReference type="SUPFAM" id="SSF51905">
    <property type="entry name" value="FAD/NAD(P)-binding domain"/>
    <property type="match status" value="1"/>
</dbReference>
<evidence type="ECO:0000256" key="7">
    <source>
        <dbReference type="RuleBase" id="RU003881"/>
    </source>
</evidence>
<gene>
    <name evidence="9" type="ORF">LARV_02231</name>
</gene>
<comment type="similarity">
    <text evidence="6">Belongs to the class-II pyridine nucleotide-disulfide oxidoreductase family.</text>
</comment>
<keyword evidence="5 6" id="KW-0676">Redox-active center</keyword>
<dbReference type="PRINTS" id="PR00469">
    <property type="entry name" value="PNDRDTASEII"/>
</dbReference>
<dbReference type="InterPro" id="IPR005982">
    <property type="entry name" value="Thioredox_Rdtase"/>
</dbReference>
<dbReference type="OrthoDB" id="9806179at2"/>
<dbReference type="Proteomes" id="UP000055060">
    <property type="component" value="Unassembled WGS sequence"/>
</dbReference>
<dbReference type="GO" id="GO:0004791">
    <property type="term" value="F:thioredoxin-disulfide reductase (NADPH) activity"/>
    <property type="evidence" value="ECO:0007669"/>
    <property type="project" value="UniProtKB-UniRule"/>
</dbReference>
<dbReference type="EMBL" id="DF967972">
    <property type="protein sequence ID" value="GAP14462.1"/>
    <property type="molecule type" value="Genomic_DNA"/>
</dbReference>
<evidence type="ECO:0000256" key="2">
    <source>
        <dbReference type="ARBA" id="ARBA00022827"/>
    </source>
</evidence>
<keyword evidence="10" id="KW-1185">Reference proteome</keyword>
<comment type="subunit">
    <text evidence="6">Homodimer.</text>
</comment>